<sequence length="358" mass="38832">MPMARFSRLARELELLRNDPPPGVAAWPVDEANLSRFHASIRGPESTPYAAGLFRLELEVSPRYPFEPPTVRFLTPVFHPNVDDRGRICLDSLKAQPQGAWTPSLNIPTLLTTLRLLLAHPNADDGLAPEPTALYQRDLRGFEQRAREHTAQYAMGEATSPGEALAACLQGEAEERDGGGGRASCEQGAVEGEGSVRRGREEKEDADSQMHVAGENEDSASSAGGGPADAGVSGSVGQLPFSLSTSPVQQQQQQQRQQQQQERQEQPGARLGEPQKCSEEDEGGEERGWDSDVSICGDGASSSSSCTLFDSEVEDIEERHVREGREWGIVQAQARGEAFLTSGEGMPPRKRARASWTS</sequence>
<evidence type="ECO:0000313" key="8">
    <source>
        <dbReference type="Proteomes" id="UP000019335"/>
    </source>
</evidence>
<proteinExistence type="inferred from homology"/>
<dbReference type="SUPFAM" id="SSF54495">
    <property type="entry name" value="UBC-like"/>
    <property type="match status" value="1"/>
</dbReference>
<evidence type="ECO:0000256" key="4">
    <source>
        <dbReference type="RuleBase" id="RU362109"/>
    </source>
</evidence>
<name>W7U728_9STRA</name>
<keyword evidence="4" id="KW-0547">Nucleotide-binding</keyword>
<dbReference type="InterPro" id="IPR000608">
    <property type="entry name" value="UBC"/>
</dbReference>
<comment type="similarity">
    <text evidence="4">Belongs to the ubiquitin-conjugating enzyme family.</text>
</comment>
<dbReference type="Gene3D" id="3.10.110.10">
    <property type="entry name" value="Ubiquitin Conjugating Enzyme"/>
    <property type="match status" value="1"/>
</dbReference>
<keyword evidence="2 4" id="KW-0833">Ubl conjugation pathway</keyword>
<keyword evidence="8" id="KW-1185">Reference proteome</keyword>
<feature type="compositionally biased region" description="Basic and acidic residues" evidence="5">
    <location>
        <begin position="194"/>
        <end position="208"/>
    </location>
</feature>
<dbReference type="AlphaFoldDB" id="W7U728"/>
<dbReference type="PROSITE" id="PS00183">
    <property type="entry name" value="UBC_1"/>
    <property type="match status" value="1"/>
</dbReference>
<dbReference type="CDD" id="cd23805">
    <property type="entry name" value="UBCc_UBE2T"/>
    <property type="match status" value="1"/>
</dbReference>
<dbReference type="Proteomes" id="UP000019335">
    <property type="component" value="Chromosome 4"/>
</dbReference>
<protein>
    <recommendedName>
        <fullName evidence="6">UBC core domain-containing protein</fullName>
    </recommendedName>
</protein>
<feature type="region of interest" description="Disordered" evidence="5">
    <location>
        <begin position="338"/>
        <end position="358"/>
    </location>
</feature>
<dbReference type="PROSITE" id="PS50127">
    <property type="entry name" value="UBC_2"/>
    <property type="match status" value="1"/>
</dbReference>
<keyword evidence="4" id="KW-0067">ATP-binding</keyword>
<feature type="active site" description="Glycyl thioester intermediate" evidence="3">
    <location>
        <position position="89"/>
    </location>
</feature>
<comment type="caution">
    <text evidence="7">The sequence shown here is derived from an EMBL/GenBank/DDBJ whole genome shotgun (WGS) entry which is preliminary data.</text>
</comment>
<accession>W7U728</accession>
<evidence type="ECO:0000256" key="1">
    <source>
        <dbReference type="ARBA" id="ARBA00022679"/>
    </source>
</evidence>
<dbReference type="PANTHER" id="PTHR24067">
    <property type="entry name" value="UBIQUITIN-CONJUGATING ENZYME E2"/>
    <property type="match status" value="1"/>
</dbReference>
<dbReference type="GO" id="GO:0005524">
    <property type="term" value="F:ATP binding"/>
    <property type="evidence" value="ECO:0007669"/>
    <property type="project" value="UniProtKB-UniRule"/>
</dbReference>
<evidence type="ECO:0000256" key="5">
    <source>
        <dbReference type="SAM" id="MobiDB-lite"/>
    </source>
</evidence>
<feature type="compositionally biased region" description="Low complexity" evidence="5">
    <location>
        <begin position="249"/>
        <end position="261"/>
    </location>
</feature>
<dbReference type="GO" id="GO:0016740">
    <property type="term" value="F:transferase activity"/>
    <property type="evidence" value="ECO:0007669"/>
    <property type="project" value="UniProtKB-KW"/>
</dbReference>
<dbReference type="InterPro" id="IPR050113">
    <property type="entry name" value="Ub_conjugating_enzyme"/>
</dbReference>
<evidence type="ECO:0000256" key="3">
    <source>
        <dbReference type="PROSITE-ProRule" id="PRU10133"/>
    </source>
</evidence>
<dbReference type="SMART" id="SM00212">
    <property type="entry name" value="UBCc"/>
    <property type="match status" value="1"/>
</dbReference>
<dbReference type="EMBL" id="AZIL01000276">
    <property type="protein sequence ID" value="EWM28659.1"/>
    <property type="molecule type" value="Genomic_DNA"/>
</dbReference>
<dbReference type="OrthoDB" id="7851174at2759"/>
<feature type="compositionally biased region" description="Basic residues" evidence="5">
    <location>
        <begin position="348"/>
        <end position="358"/>
    </location>
</feature>
<organism evidence="7 8">
    <name type="scientific">Nannochloropsis gaditana</name>
    <dbReference type="NCBI Taxonomy" id="72520"/>
    <lineage>
        <taxon>Eukaryota</taxon>
        <taxon>Sar</taxon>
        <taxon>Stramenopiles</taxon>
        <taxon>Ochrophyta</taxon>
        <taxon>Eustigmatophyceae</taxon>
        <taxon>Eustigmatales</taxon>
        <taxon>Monodopsidaceae</taxon>
        <taxon>Nannochloropsis</taxon>
    </lineage>
</organism>
<evidence type="ECO:0000313" key="7">
    <source>
        <dbReference type="EMBL" id="EWM28659.1"/>
    </source>
</evidence>
<evidence type="ECO:0000256" key="2">
    <source>
        <dbReference type="ARBA" id="ARBA00022786"/>
    </source>
</evidence>
<keyword evidence="1" id="KW-0808">Transferase</keyword>
<evidence type="ECO:0000259" key="6">
    <source>
        <dbReference type="PROSITE" id="PS50127"/>
    </source>
</evidence>
<gene>
    <name evidence="7" type="ORF">Naga_100177g3</name>
</gene>
<feature type="domain" description="UBC core" evidence="6">
    <location>
        <begin position="4"/>
        <end position="155"/>
    </location>
</feature>
<reference evidence="7 8" key="1">
    <citation type="journal article" date="2014" name="Mol. Plant">
        <title>Chromosome Scale Genome Assembly and Transcriptome Profiling of Nannochloropsis gaditana in Nitrogen Depletion.</title>
        <authorList>
            <person name="Corteggiani Carpinelli E."/>
            <person name="Telatin A."/>
            <person name="Vitulo N."/>
            <person name="Forcato C."/>
            <person name="D'Angelo M."/>
            <person name="Schiavon R."/>
            <person name="Vezzi A."/>
            <person name="Giacometti G.M."/>
            <person name="Morosinotto T."/>
            <person name="Valle G."/>
        </authorList>
    </citation>
    <scope>NUCLEOTIDE SEQUENCE [LARGE SCALE GENOMIC DNA]</scope>
    <source>
        <strain evidence="7 8">B-31</strain>
    </source>
</reference>
<dbReference type="InterPro" id="IPR023313">
    <property type="entry name" value="UBQ-conjugating_AS"/>
</dbReference>
<dbReference type="Pfam" id="PF00179">
    <property type="entry name" value="UQ_con"/>
    <property type="match status" value="1"/>
</dbReference>
<feature type="region of interest" description="Disordered" evidence="5">
    <location>
        <begin position="173"/>
        <end position="309"/>
    </location>
</feature>
<dbReference type="InterPro" id="IPR016135">
    <property type="entry name" value="UBQ-conjugating_enzyme/RWD"/>
</dbReference>